<evidence type="ECO:0000256" key="2">
    <source>
        <dbReference type="ARBA" id="ARBA00005098"/>
    </source>
</evidence>
<evidence type="ECO:0000256" key="9">
    <source>
        <dbReference type="PROSITE-ProRule" id="PRU00742"/>
    </source>
</evidence>
<evidence type="ECO:0000313" key="10">
    <source>
        <dbReference type="EMBL" id="TXG38692.1"/>
    </source>
</evidence>
<dbReference type="GO" id="GO:0004053">
    <property type="term" value="F:arginase activity"/>
    <property type="evidence" value="ECO:0007669"/>
    <property type="project" value="UniProtKB-EC"/>
</dbReference>
<dbReference type="AlphaFoldDB" id="A0A5C7GK81"/>
<dbReference type="InterPro" id="IPR023696">
    <property type="entry name" value="Ureohydrolase_dom_sf"/>
</dbReference>
<dbReference type="Gene3D" id="3.40.800.10">
    <property type="entry name" value="Ureohydrolase domain"/>
    <property type="match status" value="1"/>
</dbReference>
<evidence type="ECO:0000256" key="1">
    <source>
        <dbReference type="ARBA" id="ARBA00001936"/>
    </source>
</evidence>
<keyword evidence="11" id="KW-1185">Reference proteome</keyword>
<dbReference type="GO" id="GO:0030145">
    <property type="term" value="F:manganese ion binding"/>
    <property type="evidence" value="ECO:0007669"/>
    <property type="project" value="TreeGrafter"/>
</dbReference>
<evidence type="ECO:0000313" key="11">
    <source>
        <dbReference type="Proteomes" id="UP000321080"/>
    </source>
</evidence>
<keyword evidence="5" id="KW-0056">Arginine metabolism</keyword>
<evidence type="ECO:0000256" key="7">
    <source>
        <dbReference type="ARBA" id="ARBA00022801"/>
    </source>
</evidence>
<dbReference type="CDD" id="cd09989">
    <property type="entry name" value="Arginase"/>
    <property type="match status" value="1"/>
</dbReference>
<comment type="caution">
    <text evidence="10">The sequence shown here is derived from an EMBL/GenBank/DDBJ whole genome shotgun (WGS) entry which is preliminary data.</text>
</comment>
<dbReference type="RefSeq" id="WP_147766094.1">
    <property type="nucleotide sequence ID" value="NZ_VRKQ01000008.1"/>
</dbReference>
<dbReference type="EMBL" id="VRKQ01000008">
    <property type="protein sequence ID" value="TXG38692.1"/>
    <property type="molecule type" value="Genomic_DNA"/>
</dbReference>
<keyword evidence="7" id="KW-0378">Hydrolase</keyword>
<dbReference type="GO" id="GO:0006525">
    <property type="term" value="P:arginine metabolic process"/>
    <property type="evidence" value="ECO:0007669"/>
    <property type="project" value="UniProtKB-KW"/>
</dbReference>
<organism evidence="10 11">
    <name type="scientific">Seonamhaeicola maritimus</name>
    <dbReference type="NCBI Taxonomy" id="2591822"/>
    <lineage>
        <taxon>Bacteria</taxon>
        <taxon>Pseudomonadati</taxon>
        <taxon>Bacteroidota</taxon>
        <taxon>Flavobacteriia</taxon>
        <taxon>Flavobacteriales</taxon>
        <taxon>Flavobacteriaceae</taxon>
    </lineage>
</organism>
<evidence type="ECO:0000256" key="5">
    <source>
        <dbReference type="ARBA" id="ARBA00022503"/>
    </source>
</evidence>
<proteinExistence type="inferred from homology"/>
<dbReference type="Proteomes" id="UP000321080">
    <property type="component" value="Unassembled WGS sequence"/>
</dbReference>
<dbReference type="PANTHER" id="PTHR43782">
    <property type="entry name" value="ARGINASE"/>
    <property type="match status" value="1"/>
</dbReference>
<dbReference type="OrthoDB" id="9788689at2"/>
<sequence length="315" mass="35144">MKNIKIIKNRSDIGAGTRGADLGIDAMEIAAINMNNDFFNHIPFVDVKTHNETIYNKVNSSSAKRIKFVEEQCQRVSDAVKETLLNNETPIVLSGDHSSALGSISGIKAAMPKSRLGVIWIDAHADLNSPYTTPSGNIHGMPLAAALHQDNTEMQNNRPNDETISYWNKLKNLGTNFPKFEPEDLIFFGVRDTEEAEDVLIKRLNIKNYTVPEVRFRGISTCIKEAIERLWNCDKFYITFDVDSLDCDFVSKGTGTPVSFGFSPDEAKQLITGFLRTEKVVCLEVSEVNPLLDNKGNKMAETAFGVLDYTLKQKT</sequence>
<keyword evidence="6" id="KW-0479">Metal-binding</keyword>
<dbReference type="InterPro" id="IPR006035">
    <property type="entry name" value="Ureohydrolase"/>
</dbReference>
<evidence type="ECO:0000256" key="6">
    <source>
        <dbReference type="ARBA" id="ARBA00022723"/>
    </source>
</evidence>
<dbReference type="EC" id="3.5.3.1" evidence="3"/>
<evidence type="ECO:0000256" key="3">
    <source>
        <dbReference type="ARBA" id="ARBA00012168"/>
    </source>
</evidence>
<accession>A0A5C7GK81</accession>
<dbReference type="InterPro" id="IPR014033">
    <property type="entry name" value="Arginase"/>
</dbReference>
<dbReference type="PROSITE" id="PS51409">
    <property type="entry name" value="ARGINASE_2"/>
    <property type="match status" value="1"/>
</dbReference>
<comment type="cofactor">
    <cofactor evidence="1">
        <name>Mn(2+)</name>
        <dbReference type="ChEBI" id="CHEBI:29035"/>
    </cofactor>
</comment>
<dbReference type="PRINTS" id="PR00116">
    <property type="entry name" value="ARGINASE"/>
</dbReference>
<keyword evidence="8" id="KW-0464">Manganese</keyword>
<comment type="similarity">
    <text evidence="9">Belongs to the arginase family.</text>
</comment>
<evidence type="ECO:0000256" key="8">
    <source>
        <dbReference type="ARBA" id="ARBA00023211"/>
    </source>
</evidence>
<dbReference type="SUPFAM" id="SSF52768">
    <property type="entry name" value="Arginase/deacetylase"/>
    <property type="match status" value="1"/>
</dbReference>
<dbReference type="Pfam" id="PF00491">
    <property type="entry name" value="Arginase"/>
    <property type="match status" value="1"/>
</dbReference>
<protein>
    <recommendedName>
        <fullName evidence="4">Arginase</fullName>
        <ecNumber evidence="3">3.5.3.1</ecNumber>
    </recommendedName>
</protein>
<dbReference type="PANTHER" id="PTHR43782:SF3">
    <property type="entry name" value="ARGINASE"/>
    <property type="match status" value="1"/>
</dbReference>
<dbReference type="GO" id="GO:0005829">
    <property type="term" value="C:cytosol"/>
    <property type="evidence" value="ECO:0007669"/>
    <property type="project" value="TreeGrafter"/>
</dbReference>
<comment type="pathway">
    <text evidence="2">Nitrogen metabolism; urea cycle; L-ornithine and urea from L-arginine: step 1/1.</text>
</comment>
<name>A0A5C7GK81_9FLAO</name>
<reference evidence="10 11" key="1">
    <citation type="submission" date="2019-08" db="EMBL/GenBank/DDBJ databases">
        <title>Seonamhaeicola sediminis sp. nov., isolated from marine sediment.</title>
        <authorList>
            <person name="Cao W.R."/>
        </authorList>
    </citation>
    <scope>NUCLEOTIDE SEQUENCE [LARGE SCALE GENOMIC DNA]</scope>
    <source>
        <strain evidence="10 11">1505</strain>
    </source>
</reference>
<gene>
    <name evidence="10" type="ORF">FUA22_02065</name>
</gene>
<evidence type="ECO:0000256" key="4">
    <source>
        <dbReference type="ARBA" id="ARBA00018123"/>
    </source>
</evidence>